<evidence type="ECO:0000313" key="1">
    <source>
        <dbReference type="EMBL" id="HAW75543.1"/>
    </source>
</evidence>
<dbReference type="AlphaFoldDB" id="A0A350P2M6"/>
<gene>
    <name evidence="1" type="ORF">DCW74_07395</name>
</gene>
<sequence length="99" mass="11435">MQDNSKKFGPKTRSTIYTNDYKEKQTHPDYVTRGDWQIALTDEFLRYLVDGLRTDGVEPRVSVAMWENQDKDGKPCFGIELQAVHYQPKDDARPSMPPA</sequence>
<name>A0A350P2M6_9ALTE</name>
<dbReference type="EMBL" id="DNAN01000255">
    <property type="protein sequence ID" value="HAW75543.1"/>
    <property type="molecule type" value="Genomic_DNA"/>
</dbReference>
<reference evidence="1 2" key="1">
    <citation type="journal article" date="2018" name="Nat. Biotechnol.">
        <title>A standardized bacterial taxonomy based on genome phylogeny substantially revises the tree of life.</title>
        <authorList>
            <person name="Parks D.H."/>
            <person name="Chuvochina M."/>
            <person name="Waite D.W."/>
            <person name="Rinke C."/>
            <person name="Skarshewski A."/>
            <person name="Chaumeil P.A."/>
            <person name="Hugenholtz P."/>
        </authorList>
    </citation>
    <scope>NUCLEOTIDE SEQUENCE [LARGE SCALE GENOMIC DNA]</scope>
    <source>
        <strain evidence="1">UBA11978</strain>
    </source>
</reference>
<comment type="caution">
    <text evidence="1">The sequence shown here is derived from an EMBL/GenBank/DDBJ whole genome shotgun (WGS) entry which is preliminary data.</text>
</comment>
<protein>
    <submittedName>
        <fullName evidence="1">Uncharacterized protein</fullName>
    </submittedName>
</protein>
<proteinExistence type="predicted"/>
<evidence type="ECO:0000313" key="2">
    <source>
        <dbReference type="Proteomes" id="UP000263517"/>
    </source>
</evidence>
<organism evidence="1 2">
    <name type="scientific">Alteromonas australica</name>
    <dbReference type="NCBI Taxonomy" id="589873"/>
    <lineage>
        <taxon>Bacteria</taxon>
        <taxon>Pseudomonadati</taxon>
        <taxon>Pseudomonadota</taxon>
        <taxon>Gammaproteobacteria</taxon>
        <taxon>Alteromonadales</taxon>
        <taxon>Alteromonadaceae</taxon>
        <taxon>Alteromonas/Salinimonas group</taxon>
        <taxon>Alteromonas</taxon>
    </lineage>
</organism>
<feature type="non-terminal residue" evidence="1">
    <location>
        <position position="99"/>
    </location>
</feature>
<accession>A0A350P2M6</accession>
<dbReference type="Proteomes" id="UP000263517">
    <property type="component" value="Unassembled WGS sequence"/>
</dbReference>